<dbReference type="InterPro" id="IPR003439">
    <property type="entry name" value="ABC_transporter-like_ATP-bd"/>
</dbReference>
<gene>
    <name evidence="10" type="ORF">EMH_0008570</name>
</gene>
<keyword evidence="7 8" id="KW-0472">Membrane</keyword>
<dbReference type="Gene3D" id="3.40.50.300">
    <property type="entry name" value="P-loop containing nucleotide triphosphate hydrolases"/>
    <property type="match status" value="1"/>
</dbReference>
<evidence type="ECO:0000256" key="6">
    <source>
        <dbReference type="ARBA" id="ARBA00022989"/>
    </source>
</evidence>
<dbReference type="EMBL" id="HG678410">
    <property type="protein sequence ID" value="CDJ26856.1"/>
    <property type="molecule type" value="Genomic_DNA"/>
</dbReference>
<dbReference type="Pfam" id="PF19055">
    <property type="entry name" value="ABC2_membrane_7"/>
    <property type="match status" value="1"/>
</dbReference>
<feature type="transmembrane region" description="Helical" evidence="8">
    <location>
        <begin position="608"/>
        <end position="630"/>
    </location>
</feature>
<dbReference type="InterPro" id="IPR017871">
    <property type="entry name" value="ABC_transporter-like_CS"/>
</dbReference>
<organism evidence="10 11">
    <name type="scientific">Eimeria mitis</name>
    <dbReference type="NCBI Taxonomy" id="44415"/>
    <lineage>
        <taxon>Eukaryota</taxon>
        <taxon>Sar</taxon>
        <taxon>Alveolata</taxon>
        <taxon>Apicomplexa</taxon>
        <taxon>Conoidasida</taxon>
        <taxon>Coccidia</taxon>
        <taxon>Eucoccidiorida</taxon>
        <taxon>Eimeriorina</taxon>
        <taxon>Eimeriidae</taxon>
        <taxon>Eimeria</taxon>
    </lineage>
</organism>
<comment type="subcellular location">
    <subcellularLocation>
        <location evidence="1">Membrane</location>
        <topology evidence="1">Multi-pass membrane protein</topology>
    </subcellularLocation>
</comment>
<dbReference type="Proteomes" id="UP000030744">
    <property type="component" value="Unassembled WGS sequence"/>
</dbReference>
<keyword evidence="3 8" id="KW-0812">Transmembrane</keyword>
<dbReference type="PROSITE" id="PS50893">
    <property type="entry name" value="ABC_TRANSPORTER_2"/>
    <property type="match status" value="1"/>
</dbReference>
<accession>U6JPR5</accession>
<evidence type="ECO:0000256" key="5">
    <source>
        <dbReference type="ARBA" id="ARBA00022840"/>
    </source>
</evidence>
<sequence length="721" mass="78954">MSALEGRLPFLDQGGDHVVVELKGLDREPRKENETEASGFGRVGDLSIGQRSFTDEQLAAASAAVRMGTEEGLQQEHVQFELTLDEVSCTLPPRTKCFDRAPLLSSLKQTNWKAFLRTGRLARIDVQPLEPILHPLSAVIRSGSLVAVMGPSGCGKTTLMGILSGRASLAHSGRVAFNGRPPTKEFDRVDDIFDGNEKVVECLEFSYRLRTAVPRDWGPEKRKSREHEAVQRTLSLLGLAEVQTSNVGTSTHRGISGGQKRRLTLGIGLMSDAKILLCDEPTTGLSTADAQLVVDALRRLCVECGMAVVAVIHQPSHAIMRCFDHLLLLSHEGRCVYNGCVDAALQYFSALGFPCPPHQNPADLYLDLVSQGSKHAGELADIYDALMKPLVQSRVRRAYECPPSPLEDPVGELALAGPYVQFKEVGKRALRLWLRSHSTLAAIMGDSIVQGLVIGAVFFGVRNRASVYYQLSALFLMLLSHLASSLWTVPLYVQQKAQYRVEVEDGYYSPVPYMFATSLVANFFVLVGDAVLVTIMWLLFGFPFLPLLVCYLVGSLGFVICDSITAICSLASTSFAEANASATLLFMLLMFVNGFTTNPASLPHGIAWISYLSPFFLVFEGLAICILETYEFRDDPSDASGNLLLQTKEDAYQTFGIAGRAYGHKGSALKWLWGVDVVLLLLLMVLAKALVFTLQATIFLPKRHRGESVPRCRLSCLSVKG</sequence>
<feature type="transmembrane region" description="Helical" evidence="8">
    <location>
        <begin position="677"/>
        <end position="700"/>
    </location>
</feature>
<dbReference type="SMART" id="SM00382">
    <property type="entry name" value="AAA"/>
    <property type="match status" value="1"/>
</dbReference>
<evidence type="ECO:0000256" key="2">
    <source>
        <dbReference type="ARBA" id="ARBA00022448"/>
    </source>
</evidence>
<feature type="transmembrane region" description="Helical" evidence="8">
    <location>
        <begin position="440"/>
        <end position="461"/>
    </location>
</feature>
<evidence type="ECO:0000256" key="8">
    <source>
        <dbReference type="SAM" id="Phobius"/>
    </source>
</evidence>
<proteinExistence type="predicted"/>
<dbReference type="GO" id="GO:0016887">
    <property type="term" value="F:ATP hydrolysis activity"/>
    <property type="evidence" value="ECO:0007669"/>
    <property type="project" value="InterPro"/>
</dbReference>
<dbReference type="RefSeq" id="XP_013349434.1">
    <property type="nucleotide sequence ID" value="XM_013493980.1"/>
</dbReference>
<reference evidence="10" key="1">
    <citation type="submission" date="2013-10" db="EMBL/GenBank/DDBJ databases">
        <title>Genomic analysis of the causative agents of coccidiosis in chickens.</title>
        <authorList>
            <person name="Reid A.J."/>
            <person name="Blake D."/>
            <person name="Billington K."/>
            <person name="Browne H."/>
            <person name="Dunn M."/>
            <person name="Hung S."/>
            <person name="Kawahara F."/>
            <person name="Miranda-Saavedra D."/>
            <person name="Mourier T."/>
            <person name="Nagra H."/>
            <person name="Otto T.D."/>
            <person name="Rawlings N."/>
            <person name="Sanchez A."/>
            <person name="Sanders M."/>
            <person name="Subramaniam C."/>
            <person name="Tay Y."/>
            <person name="Dear P."/>
            <person name="Doerig C."/>
            <person name="Gruber A."/>
            <person name="Parkinson J."/>
            <person name="Shirley M."/>
            <person name="Wan K.L."/>
            <person name="Berriman M."/>
            <person name="Tomley F."/>
            <person name="Pain A."/>
        </authorList>
    </citation>
    <scope>NUCLEOTIDE SEQUENCE [LARGE SCALE GENOMIC DNA]</scope>
    <source>
        <strain evidence="10">Houghton</strain>
    </source>
</reference>
<protein>
    <submittedName>
        <fullName evidence="10">ABC transporter, putative</fullName>
    </submittedName>
</protein>
<dbReference type="VEuPathDB" id="ToxoDB:EMH_0008570"/>
<reference evidence="10" key="2">
    <citation type="submission" date="2013-10" db="EMBL/GenBank/DDBJ databases">
        <authorList>
            <person name="Aslett M."/>
        </authorList>
    </citation>
    <scope>NUCLEOTIDE SEQUENCE [LARGE SCALE GENOMIC DNA]</scope>
    <source>
        <strain evidence="10">Houghton</strain>
    </source>
</reference>
<dbReference type="AlphaFoldDB" id="U6JPR5"/>
<evidence type="ECO:0000313" key="10">
    <source>
        <dbReference type="EMBL" id="CDJ26856.1"/>
    </source>
</evidence>
<feature type="transmembrane region" description="Helical" evidence="8">
    <location>
        <begin position="547"/>
        <end position="572"/>
    </location>
</feature>
<dbReference type="OrthoDB" id="184675at2759"/>
<keyword evidence="2" id="KW-0813">Transport</keyword>
<dbReference type="InterPro" id="IPR043926">
    <property type="entry name" value="ABCG_dom"/>
</dbReference>
<dbReference type="PANTHER" id="PTHR48041:SF91">
    <property type="entry name" value="ABC TRANSPORTER G FAMILY MEMBER 28"/>
    <property type="match status" value="1"/>
</dbReference>
<dbReference type="InterPro" id="IPR013525">
    <property type="entry name" value="ABC2_TM"/>
</dbReference>
<dbReference type="SUPFAM" id="SSF52540">
    <property type="entry name" value="P-loop containing nucleoside triphosphate hydrolases"/>
    <property type="match status" value="1"/>
</dbReference>
<feature type="domain" description="ABC transporter" evidence="9">
    <location>
        <begin position="116"/>
        <end position="357"/>
    </location>
</feature>
<feature type="transmembrane region" description="Helical" evidence="8">
    <location>
        <begin position="473"/>
        <end position="493"/>
    </location>
</feature>
<evidence type="ECO:0000256" key="1">
    <source>
        <dbReference type="ARBA" id="ARBA00004141"/>
    </source>
</evidence>
<dbReference type="GO" id="GO:0005524">
    <property type="term" value="F:ATP binding"/>
    <property type="evidence" value="ECO:0007669"/>
    <property type="project" value="UniProtKB-KW"/>
</dbReference>
<keyword evidence="6 8" id="KW-1133">Transmembrane helix</keyword>
<name>U6JPR5_9EIME</name>
<evidence type="ECO:0000259" key="9">
    <source>
        <dbReference type="PROSITE" id="PS50893"/>
    </source>
</evidence>
<evidence type="ECO:0000313" key="11">
    <source>
        <dbReference type="Proteomes" id="UP000030744"/>
    </source>
</evidence>
<dbReference type="Pfam" id="PF00005">
    <property type="entry name" value="ABC_tran"/>
    <property type="match status" value="1"/>
</dbReference>
<dbReference type="InterPro" id="IPR003593">
    <property type="entry name" value="AAA+_ATPase"/>
</dbReference>
<dbReference type="InterPro" id="IPR027417">
    <property type="entry name" value="P-loop_NTPase"/>
</dbReference>
<evidence type="ECO:0000256" key="3">
    <source>
        <dbReference type="ARBA" id="ARBA00022692"/>
    </source>
</evidence>
<evidence type="ECO:0000256" key="7">
    <source>
        <dbReference type="ARBA" id="ARBA00023136"/>
    </source>
</evidence>
<dbReference type="GeneID" id="25375846"/>
<dbReference type="Pfam" id="PF01061">
    <property type="entry name" value="ABC2_membrane"/>
    <property type="match status" value="1"/>
</dbReference>
<keyword evidence="4" id="KW-0547">Nucleotide-binding</keyword>
<dbReference type="InterPro" id="IPR050352">
    <property type="entry name" value="ABCG_transporters"/>
</dbReference>
<keyword evidence="5" id="KW-0067">ATP-binding</keyword>
<dbReference type="GO" id="GO:0140359">
    <property type="term" value="F:ABC-type transporter activity"/>
    <property type="evidence" value="ECO:0007669"/>
    <property type="project" value="InterPro"/>
</dbReference>
<dbReference type="PROSITE" id="PS00211">
    <property type="entry name" value="ABC_TRANSPORTER_1"/>
    <property type="match status" value="1"/>
</dbReference>
<feature type="transmembrane region" description="Helical" evidence="8">
    <location>
        <begin position="578"/>
        <end position="596"/>
    </location>
</feature>
<keyword evidence="11" id="KW-1185">Reference proteome</keyword>
<dbReference type="PANTHER" id="PTHR48041">
    <property type="entry name" value="ABC TRANSPORTER G FAMILY MEMBER 28"/>
    <property type="match status" value="1"/>
</dbReference>
<evidence type="ECO:0000256" key="4">
    <source>
        <dbReference type="ARBA" id="ARBA00022741"/>
    </source>
</evidence>
<feature type="transmembrane region" description="Helical" evidence="8">
    <location>
        <begin position="513"/>
        <end position="540"/>
    </location>
</feature>
<dbReference type="GO" id="GO:0016020">
    <property type="term" value="C:membrane"/>
    <property type="evidence" value="ECO:0007669"/>
    <property type="project" value="UniProtKB-SubCell"/>
</dbReference>